<dbReference type="CDD" id="cd00093">
    <property type="entry name" value="HTH_XRE"/>
    <property type="match status" value="1"/>
</dbReference>
<feature type="domain" description="HTH cro/C1-type" evidence="1">
    <location>
        <begin position="18"/>
        <end position="72"/>
    </location>
</feature>
<protein>
    <submittedName>
        <fullName evidence="2">Transcriptional regulator</fullName>
    </submittedName>
</protein>
<gene>
    <name evidence="2" type="ORF">CVO77_20130</name>
</gene>
<reference evidence="3" key="1">
    <citation type="submission" date="2017-11" db="EMBL/GenBank/DDBJ databases">
        <title>The complete genome sequence of Sphingopyxis pomeranensis sp. nov. strain WS5A3p.</title>
        <authorList>
            <person name="Kaminski M.A."/>
        </authorList>
    </citation>
    <scope>NUCLEOTIDE SEQUENCE [LARGE SCALE GENOMIC DNA]</scope>
    <source>
        <strain evidence="3">WS5A3p</strain>
    </source>
</reference>
<evidence type="ECO:0000313" key="3">
    <source>
        <dbReference type="Proteomes" id="UP000238954"/>
    </source>
</evidence>
<keyword evidence="2" id="KW-0614">Plasmid</keyword>
<dbReference type="OrthoDB" id="9815697at2"/>
<dbReference type="AlphaFoldDB" id="A0A2S8B065"/>
<dbReference type="Gene3D" id="1.10.260.40">
    <property type="entry name" value="lambda repressor-like DNA-binding domains"/>
    <property type="match status" value="1"/>
</dbReference>
<proteinExistence type="predicted"/>
<dbReference type="Pfam" id="PF01381">
    <property type="entry name" value="HTH_3"/>
    <property type="match status" value="1"/>
</dbReference>
<accession>A0A2S8B065</accession>
<evidence type="ECO:0000313" key="2">
    <source>
        <dbReference type="EMBL" id="PQM25747.1"/>
    </source>
</evidence>
<sequence>MRKKETEPVYRKVLAININRFLALRRLKKKDLAENAGLSVSFVSDVTAGKGNPSLETIAAIANALEVPLVALLEPPPIGTDGWDASLADTLSKEDKKLGLPPGYKRVSAIVTDHQAFQIAQWHKAAHAKLRRS</sequence>
<dbReference type="GO" id="GO:0003677">
    <property type="term" value="F:DNA binding"/>
    <property type="evidence" value="ECO:0007669"/>
    <property type="project" value="InterPro"/>
</dbReference>
<geneLocation type="plasmid" evidence="2">
    <name>unnamed1</name>
</geneLocation>
<dbReference type="SMART" id="SM00530">
    <property type="entry name" value="HTH_XRE"/>
    <property type="match status" value="1"/>
</dbReference>
<dbReference type="PROSITE" id="PS50943">
    <property type="entry name" value="HTH_CROC1"/>
    <property type="match status" value="1"/>
</dbReference>
<keyword evidence="3" id="KW-1185">Reference proteome</keyword>
<dbReference type="EMBL" id="PHFW01000004">
    <property type="protein sequence ID" value="PQM25747.1"/>
    <property type="molecule type" value="Genomic_DNA"/>
</dbReference>
<comment type="caution">
    <text evidence="2">The sequence shown here is derived from an EMBL/GenBank/DDBJ whole genome shotgun (WGS) entry which is preliminary data.</text>
</comment>
<dbReference type="NCBIfam" id="NF010465">
    <property type="entry name" value="PRK13890.1"/>
    <property type="match status" value="1"/>
</dbReference>
<dbReference type="InterPro" id="IPR001387">
    <property type="entry name" value="Cro/C1-type_HTH"/>
</dbReference>
<evidence type="ECO:0000259" key="1">
    <source>
        <dbReference type="PROSITE" id="PS50943"/>
    </source>
</evidence>
<dbReference type="Proteomes" id="UP000238954">
    <property type="component" value="Unassembled WGS sequence"/>
</dbReference>
<name>A0A2S8B065_9SPHN</name>
<dbReference type="InterPro" id="IPR010982">
    <property type="entry name" value="Lambda_DNA-bd_dom_sf"/>
</dbReference>
<dbReference type="SUPFAM" id="SSF47413">
    <property type="entry name" value="lambda repressor-like DNA-binding domains"/>
    <property type="match status" value="1"/>
</dbReference>
<dbReference type="RefSeq" id="WP_019053950.1">
    <property type="nucleotide sequence ID" value="NZ_PHFW01000004.1"/>
</dbReference>
<organism evidence="2 3">
    <name type="scientific">Sphingopyxis lindanitolerans</name>
    <dbReference type="NCBI Taxonomy" id="2054227"/>
    <lineage>
        <taxon>Bacteria</taxon>
        <taxon>Pseudomonadati</taxon>
        <taxon>Pseudomonadota</taxon>
        <taxon>Alphaproteobacteria</taxon>
        <taxon>Sphingomonadales</taxon>
        <taxon>Sphingomonadaceae</taxon>
        <taxon>Sphingopyxis</taxon>
    </lineage>
</organism>